<dbReference type="Pfam" id="PF00069">
    <property type="entry name" value="Pkinase"/>
    <property type="match status" value="1"/>
</dbReference>
<dbReference type="Gene3D" id="1.10.510.10">
    <property type="entry name" value="Transferase(Phosphotransferase) domain 1"/>
    <property type="match status" value="1"/>
</dbReference>
<organism evidence="11 12">
    <name type="scientific">Cichlidogyrus casuarinus</name>
    <dbReference type="NCBI Taxonomy" id="1844966"/>
    <lineage>
        <taxon>Eukaryota</taxon>
        <taxon>Metazoa</taxon>
        <taxon>Spiralia</taxon>
        <taxon>Lophotrochozoa</taxon>
        <taxon>Platyhelminthes</taxon>
        <taxon>Monogenea</taxon>
        <taxon>Monopisthocotylea</taxon>
        <taxon>Dactylogyridea</taxon>
        <taxon>Ancyrocephalidae</taxon>
        <taxon>Cichlidogyrus</taxon>
    </lineage>
</organism>
<evidence type="ECO:0000256" key="7">
    <source>
        <dbReference type="PROSITE-ProRule" id="PRU10141"/>
    </source>
</evidence>
<dbReference type="InterPro" id="IPR008271">
    <property type="entry name" value="Ser/Thr_kinase_AS"/>
</dbReference>
<evidence type="ECO:0000313" key="11">
    <source>
        <dbReference type="EMBL" id="KAL3317800.1"/>
    </source>
</evidence>
<dbReference type="PROSITE" id="PS00107">
    <property type="entry name" value="PROTEIN_KINASE_ATP"/>
    <property type="match status" value="1"/>
</dbReference>
<keyword evidence="2" id="KW-0808">Transferase</keyword>
<evidence type="ECO:0000313" key="12">
    <source>
        <dbReference type="Proteomes" id="UP001626550"/>
    </source>
</evidence>
<gene>
    <name evidence="11" type="primary">MARK2_2</name>
    <name evidence="11" type="ORF">Ciccas_003540</name>
</gene>
<dbReference type="InterPro" id="IPR017441">
    <property type="entry name" value="Protein_kinase_ATP_BS"/>
</dbReference>
<keyword evidence="4 11" id="KW-0418">Kinase</keyword>
<feature type="binding site" evidence="7">
    <location>
        <position position="137"/>
    </location>
    <ligand>
        <name>ATP</name>
        <dbReference type="ChEBI" id="CHEBI:30616"/>
    </ligand>
</feature>
<dbReference type="GO" id="GO:0005524">
    <property type="term" value="F:ATP binding"/>
    <property type="evidence" value="ECO:0007669"/>
    <property type="project" value="UniProtKB-UniRule"/>
</dbReference>
<feature type="domain" description="Protein kinase" evidence="10">
    <location>
        <begin position="108"/>
        <end position="387"/>
    </location>
</feature>
<evidence type="ECO:0000256" key="5">
    <source>
        <dbReference type="ARBA" id="ARBA00022840"/>
    </source>
</evidence>
<comment type="similarity">
    <text evidence="6">Belongs to the protein kinase superfamily. CAMK Ser/Thr protein kinase family. Smok subfamily.</text>
</comment>
<keyword evidence="12" id="KW-1185">Reference proteome</keyword>
<evidence type="ECO:0000256" key="2">
    <source>
        <dbReference type="ARBA" id="ARBA00022679"/>
    </source>
</evidence>
<dbReference type="SMART" id="SM00220">
    <property type="entry name" value="S_TKc"/>
    <property type="match status" value="1"/>
</dbReference>
<proteinExistence type="inferred from homology"/>
<dbReference type="PANTHER" id="PTHR24346">
    <property type="entry name" value="MAP/MICROTUBULE AFFINITY-REGULATING KINASE"/>
    <property type="match status" value="1"/>
</dbReference>
<evidence type="ECO:0000256" key="1">
    <source>
        <dbReference type="ARBA" id="ARBA00022527"/>
    </source>
</evidence>
<keyword evidence="1 8" id="KW-0723">Serine/threonine-protein kinase</keyword>
<evidence type="ECO:0000256" key="4">
    <source>
        <dbReference type="ARBA" id="ARBA00022777"/>
    </source>
</evidence>
<feature type="compositionally biased region" description="Polar residues" evidence="9">
    <location>
        <begin position="69"/>
        <end position="79"/>
    </location>
</feature>
<keyword evidence="5 7" id="KW-0067">ATP-binding</keyword>
<reference evidence="11 12" key="1">
    <citation type="submission" date="2024-11" db="EMBL/GenBank/DDBJ databases">
        <title>Adaptive evolution of stress response genes in parasites aligns with host niche diversity.</title>
        <authorList>
            <person name="Hahn C."/>
            <person name="Resl P."/>
        </authorList>
    </citation>
    <scope>NUCLEOTIDE SEQUENCE [LARGE SCALE GENOMIC DNA]</scope>
    <source>
        <strain evidence="11">EGGRZ-B1_66</strain>
        <tissue evidence="11">Body</tissue>
    </source>
</reference>
<dbReference type="AlphaFoldDB" id="A0ABD2QE20"/>
<dbReference type="GO" id="GO:0004674">
    <property type="term" value="F:protein serine/threonine kinase activity"/>
    <property type="evidence" value="ECO:0007669"/>
    <property type="project" value="UniProtKB-KW"/>
</dbReference>
<dbReference type="Proteomes" id="UP001626550">
    <property type="component" value="Unassembled WGS sequence"/>
</dbReference>
<evidence type="ECO:0000256" key="6">
    <source>
        <dbReference type="ARBA" id="ARBA00038181"/>
    </source>
</evidence>
<evidence type="ECO:0000256" key="9">
    <source>
        <dbReference type="SAM" id="MobiDB-lite"/>
    </source>
</evidence>
<feature type="region of interest" description="Disordered" evidence="9">
    <location>
        <begin position="1"/>
        <end position="102"/>
    </location>
</feature>
<keyword evidence="3 7" id="KW-0547">Nucleotide-binding</keyword>
<dbReference type="PANTHER" id="PTHR24346:SF82">
    <property type="entry name" value="KP78A-RELATED"/>
    <property type="match status" value="1"/>
</dbReference>
<sequence>MSAYYYPYNQSQYSADQSRSRGVTPTASKPAIPRVVNTMRGPGDNYWKPNYNQFSPSFKAPGKEKSRPNGANTRNYANGSLSSSQQHSNASPSSQRSGWKERPHVGKYKLVKTIGKGNFAKVKLAEHMTTGMEVAVKVIDKSLLNNHSMRKVFCSFKLVLTHSFAVVSRSSNNEDTGSSKHWLVFVIGHVIFFHAVKLFEVIESDRHLYLVMEYLPNGELFDYLVTNGRLQEEAARAKFRQILSAVQYCHSKMVVHRDLKAENLLLDSEHNVKIADFGFSNNYNLNKKLDTFCGSPPYAAPELFLGRAYEGPEVDVWSLGVILYTLVSGALPFDGKNLKELRECVLRGLYRIPYYMSHDCEVLLKKMLVLQPPKRSALKEVMRDKWVNQGLSEGLMQPFVETPANNDDPERIGQ</sequence>
<feature type="compositionally biased region" description="Low complexity" evidence="9">
    <location>
        <begin position="80"/>
        <end position="95"/>
    </location>
</feature>
<evidence type="ECO:0000256" key="3">
    <source>
        <dbReference type="ARBA" id="ARBA00022741"/>
    </source>
</evidence>
<dbReference type="EMBL" id="JBJKFK010000329">
    <property type="protein sequence ID" value="KAL3317800.1"/>
    <property type="molecule type" value="Genomic_DNA"/>
</dbReference>
<protein>
    <submittedName>
        <fullName evidence="11">Map microtubule affinity-regulating kinase</fullName>
    </submittedName>
</protein>
<accession>A0ABD2QE20</accession>
<dbReference type="PROSITE" id="PS50011">
    <property type="entry name" value="PROTEIN_KINASE_DOM"/>
    <property type="match status" value="1"/>
</dbReference>
<comment type="caution">
    <text evidence="11">The sequence shown here is derived from an EMBL/GenBank/DDBJ whole genome shotgun (WGS) entry which is preliminary data.</text>
</comment>
<name>A0ABD2QE20_9PLAT</name>
<dbReference type="PROSITE" id="PS00108">
    <property type="entry name" value="PROTEIN_KINASE_ST"/>
    <property type="match status" value="1"/>
</dbReference>
<dbReference type="FunFam" id="1.10.510.10:FF:000002">
    <property type="entry name" value="Non-specific serine/threonine protein kinase"/>
    <property type="match status" value="1"/>
</dbReference>
<feature type="compositionally biased region" description="Polar residues" evidence="9">
    <location>
        <begin position="8"/>
        <end position="27"/>
    </location>
</feature>
<evidence type="ECO:0000259" key="10">
    <source>
        <dbReference type="PROSITE" id="PS50011"/>
    </source>
</evidence>
<dbReference type="SUPFAM" id="SSF56112">
    <property type="entry name" value="Protein kinase-like (PK-like)"/>
    <property type="match status" value="1"/>
</dbReference>
<dbReference type="InterPro" id="IPR000719">
    <property type="entry name" value="Prot_kinase_dom"/>
</dbReference>
<dbReference type="InterPro" id="IPR011009">
    <property type="entry name" value="Kinase-like_dom_sf"/>
</dbReference>
<evidence type="ECO:0000256" key="8">
    <source>
        <dbReference type="RuleBase" id="RU000304"/>
    </source>
</evidence>